<gene>
    <name evidence="3" type="ORF">EV699_10374</name>
</gene>
<dbReference type="InterPro" id="IPR023801">
    <property type="entry name" value="His_deacetylse_dom"/>
</dbReference>
<accession>A0A4R2LA13</accession>
<dbReference type="Pfam" id="PF00850">
    <property type="entry name" value="Hist_deacetyl"/>
    <property type="match status" value="1"/>
</dbReference>
<name>A0A4R2LA13_9GAMM</name>
<reference evidence="3 4" key="1">
    <citation type="submission" date="2019-03" db="EMBL/GenBank/DDBJ databases">
        <title>Genomic Encyclopedia of Type Strains, Phase IV (KMG-IV): sequencing the most valuable type-strain genomes for metagenomic binning, comparative biology and taxonomic classification.</title>
        <authorList>
            <person name="Goeker M."/>
        </authorList>
    </citation>
    <scope>NUCLEOTIDE SEQUENCE [LARGE SCALE GENOMIC DNA]</scope>
    <source>
        <strain evidence="3 4">DSM 25287</strain>
    </source>
</reference>
<dbReference type="Gene3D" id="3.40.800.20">
    <property type="entry name" value="Histone deacetylase domain"/>
    <property type="match status" value="1"/>
</dbReference>
<dbReference type="RefSeq" id="WP_132538694.1">
    <property type="nucleotide sequence ID" value="NZ_SLWY01000003.1"/>
</dbReference>
<dbReference type="InterPro" id="IPR023696">
    <property type="entry name" value="Ureohydrolase_dom_sf"/>
</dbReference>
<keyword evidence="4" id="KW-1185">Reference proteome</keyword>
<dbReference type="PRINTS" id="PR01270">
    <property type="entry name" value="HDASUPER"/>
</dbReference>
<evidence type="ECO:0000313" key="3">
    <source>
        <dbReference type="EMBL" id="TCO83029.1"/>
    </source>
</evidence>
<organism evidence="3 4">
    <name type="scientific">Plasticicumulans lactativorans</name>
    <dbReference type="NCBI Taxonomy" id="1133106"/>
    <lineage>
        <taxon>Bacteria</taxon>
        <taxon>Pseudomonadati</taxon>
        <taxon>Pseudomonadota</taxon>
        <taxon>Gammaproteobacteria</taxon>
        <taxon>Candidatus Competibacteraceae</taxon>
        <taxon>Plasticicumulans</taxon>
    </lineage>
</organism>
<dbReference type="OrthoDB" id="9808367at2"/>
<dbReference type="PANTHER" id="PTHR10625:SF10">
    <property type="entry name" value="HISTONE DEACETYLASE HDAC1"/>
    <property type="match status" value="1"/>
</dbReference>
<dbReference type="CDD" id="cd11599">
    <property type="entry name" value="HDAC_classII_2"/>
    <property type="match status" value="1"/>
</dbReference>
<dbReference type="InterPro" id="IPR037138">
    <property type="entry name" value="His_deacetylse_dom_sf"/>
</dbReference>
<evidence type="ECO:0000259" key="2">
    <source>
        <dbReference type="Pfam" id="PF00850"/>
    </source>
</evidence>
<protein>
    <submittedName>
        <fullName evidence="3">Acetoin utilization deacetylase AcuC-like enzyme</fullName>
    </submittedName>
</protein>
<dbReference type="SUPFAM" id="SSF52768">
    <property type="entry name" value="Arginase/deacetylase"/>
    <property type="match status" value="1"/>
</dbReference>
<comment type="caution">
    <text evidence="3">The sequence shown here is derived from an EMBL/GenBank/DDBJ whole genome shotgun (WGS) entry which is preliminary data.</text>
</comment>
<comment type="similarity">
    <text evidence="1">Belongs to the histone deacetylase family.</text>
</comment>
<dbReference type="EMBL" id="SLWY01000003">
    <property type="protein sequence ID" value="TCO83029.1"/>
    <property type="molecule type" value="Genomic_DNA"/>
</dbReference>
<dbReference type="Proteomes" id="UP000295765">
    <property type="component" value="Unassembled WGS sequence"/>
</dbReference>
<dbReference type="GO" id="GO:0040029">
    <property type="term" value="P:epigenetic regulation of gene expression"/>
    <property type="evidence" value="ECO:0007669"/>
    <property type="project" value="TreeGrafter"/>
</dbReference>
<feature type="domain" description="Histone deacetylase" evidence="2">
    <location>
        <begin position="20"/>
        <end position="306"/>
    </location>
</feature>
<dbReference type="InterPro" id="IPR000286">
    <property type="entry name" value="HDACs"/>
</dbReference>
<evidence type="ECO:0000256" key="1">
    <source>
        <dbReference type="ARBA" id="ARBA00005947"/>
    </source>
</evidence>
<dbReference type="GO" id="GO:0004407">
    <property type="term" value="F:histone deacetylase activity"/>
    <property type="evidence" value="ECO:0007669"/>
    <property type="project" value="TreeGrafter"/>
</dbReference>
<evidence type="ECO:0000313" key="4">
    <source>
        <dbReference type="Proteomes" id="UP000295765"/>
    </source>
</evidence>
<sequence length="312" mass="33364">MTTHIYWHPHCSEHDTGRGHPERAARIQAVLDALGGEGFEALVWREAPAASFEQIERVHPARYVDRIMHGMPNWGLGYVDADTVVSPGSFEAALRAAGAVCAAVDAVMRGEARNAFCAVRPPGHHAEPERAMGFCLFNNIAIGALHAQAVHGVTRVAVIDFDVHHGNGTQAAFSERPDCQYVSTHQWPLYPGTGAAGERGVANNILNVPLPPGADGEDLRAAWHEEIAPALRAFAPQLLLVSAGFDAHRDDPLAELALTERDYFWITRALTEIADEVAGGRLVSALEGGYDLTALAASSAAHVRALLEADGG</sequence>
<dbReference type="PANTHER" id="PTHR10625">
    <property type="entry name" value="HISTONE DEACETYLASE HDAC1-RELATED"/>
    <property type="match status" value="1"/>
</dbReference>
<dbReference type="AlphaFoldDB" id="A0A4R2LA13"/>
<proteinExistence type="inferred from homology"/>